<accession>A0A194YPA4</accession>
<proteinExistence type="predicted"/>
<reference evidence="3" key="2">
    <citation type="journal article" date="2018" name="Plant J.">
        <title>The Sorghum bicolor reference genome: improved assembly, gene annotations, a transcriptome atlas, and signatures of genome organization.</title>
        <authorList>
            <person name="McCormick R.F."/>
            <person name="Truong S.K."/>
            <person name="Sreedasyam A."/>
            <person name="Jenkins J."/>
            <person name="Shu S."/>
            <person name="Sims D."/>
            <person name="Kennedy M."/>
            <person name="Amirebrahimi M."/>
            <person name="Weers B.D."/>
            <person name="McKinley B."/>
            <person name="Mattison A."/>
            <person name="Morishige D.T."/>
            <person name="Grimwood J."/>
            <person name="Schmutz J."/>
            <person name="Mullet J.E."/>
        </authorList>
    </citation>
    <scope>NUCLEOTIDE SEQUENCE [LARGE SCALE GENOMIC DNA]</scope>
    <source>
        <strain evidence="3">cv. BTx623</strain>
    </source>
</reference>
<dbReference type="Gramene" id="KXG30027">
    <property type="protein sequence ID" value="KXG30027"/>
    <property type="gene ID" value="SORBI_3004G125200"/>
</dbReference>
<sequence>MRRPWRRSSSRAPCSRRFPFLPLSLPRCGGLEAGPQRHRLTAARRCPWAVVPCDLPAAIPGHGMASAGLSEQGPPVAGGIGALQRMLLETLGFCARGHGHPLLRSGAVVPSVTARAPARAGLRRGRTSDGRDSRLGFSNIDVGRVPYT</sequence>
<gene>
    <name evidence="2" type="ORF">SORBI_3004G125200</name>
</gene>
<organism evidence="2 3">
    <name type="scientific">Sorghum bicolor</name>
    <name type="common">Sorghum</name>
    <name type="synonym">Sorghum vulgare</name>
    <dbReference type="NCBI Taxonomy" id="4558"/>
    <lineage>
        <taxon>Eukaryota</taxon>
        <taxon>Viridiplantae</taxon>
        <taxon>Streptophyta</taxon>
        <taxon>Embryophyta</taxon>
        <taxon>Tracheophyta</taxon>
        <taxon>Spermatophyta</taxon>
        <taxon>Magnoliopsida</taxon>
        <taxon>Liliopsida</taxon>
        <taxon>Poales</taxon>
        <taxon>Poaceae</taxon>
        <taxon>PACMAD clade</taxon>
        <taxon>Panicoideae</taxon>
        <taxon>Andropogonodae</taxon>
        <taxon>Andropogoneae</taxon>
        <taxon>Sorghinae</taxon>
        <taxon>Sorghum</taxon>
    </lineage>
</organism>
<evidence type="ECO:0000256" key="1">
    <source>
        <dbReference type="SAM" id="MobiDB-lite"/>
    </source>
</evidence>
<dbReference type="InParanoid" id="A0A194YPA4"/>
<name>A0A194YPA4_SORBI</name>
<dbReference type="EMBL" id="CM000763">
    <property type="protein sequence ID" value="KXG30027.1"/>
    <property type="molecule type" value="Genomic_DNA"/>
</dbReference>
<evidence type="ECO:0000313" key="3">
    <source>
        <dbReference type="Proteomes" id="UP000000768"/>
    </source>
</evidence>
<reference evidence="2 3" key="1">
    <citation type="journal article" date="2009" name="Nature">
        <title>The Sorghum bicolor genome and the diversification of grasses.</title>
        <authorList>
            <person name="Paterson A.H."/>
            <person name="Bowers J.E."/>
            <person name="Bruggmann R."/>
            <person name="Dubchak I."/>
            <person name="Grimwood J."/>
            <person name="Gundlach H."/>
            <person name="Haberer G."/>
            <person name="Hellsten U."/>
            <person name="Mitros T."/>
            <person name="Poliakov A."/>
            <person name="Schmutz J."/>
            <person name="Spannagl M."/>
            <person name="Tang H."/>
            <person name="Wang X."/>
            <person name="Wicker T."/>
            <person name="Bharti A.K."/>
            <person name="Chapman J."/>
            <person name="Feltus F.A."/>
            <person name="Gowik U."/>
            <person name="Grigoriev I.V."/>
            <person name="Lyons E."/>
            <person name="Maher C.A."/>
            <person name="Martis M."/>
            <person name="Narechania A."/>
            <person name="Otillar R.P."/>
            <person name="Penning B.W."/>
            <person name="Salamov A.A."/>
            <person name="Wang Y."/>
            <person name="Zhang L."/>
            <person name="Carpita N.C."/>
            <person name="Freeling M."/>
            <person name="Gingle A.R."/>
            <person name="Hash C.T."/>
            <person name="Keller B."/>
            <person name="Klein P."/>
            <person name="Kresovich S."/>
            <person name="McCann M.C."/>
            <person name="Ming R."/>
            <person name="Peterson D.G."/>
            <person name="Mehboob-ur-Rahman"/>
            <person name="Ware D."/>
            <person name="Westhoff P."/>
            <person name="Mayer K.F."/>
            <person name="Messing J."/>
            <person name="Rokhsar D.S."/>
        </authorList>
    </citation>
    <scope>NUCLEOTIDE SEQUENCE [LARGE SCALE GENOMIC DNA]</scope>
    <source>
        <strain evidence="3">cv. BTx623</strain>
    </source>
</reference>
<dbReference type="AlphaFoldDB" id="A0A194YPA4"/>
<keyword evidence="3" id="KW-1185">Reference proteome</keyword>
<dbReference type="Proteomes" id="UP000000768">
    <property type="component" value="Chromosome 4"/>
</dbReference>
<feature type="region of interest" description="Disordered" evidence="1">
    <location>
        <begin position="117"/>
        <end position="137"/>
    </location>
</feature>
<evidence type="ECO:0000313" key="2">
    <source>
        <dbReference type="EMBL" id="KXG30027.1"/>
    </source>
</evidence>
<protein>
    <submittedName>
        <fullName evidence="2">Uncharacterized protein</fullName>
    </submittedName>
</protein>